<gene>
    <name evidence="2" type="ORF">Glove_566g28</name>
</gene>
<evidence type="ECO:0000256" key="1">
    <source>
        <dbReference type="SAM" id="MobiDB-lite"/>
    </source>
</evidence>
<reference evidence="2 3" key="1">
    <citation type="submission" date="2018-08" db="EMBL/GenBank/DDBJ databases">
        <title>Genome and evolution of the arbuscular mycorrhizal fungus Diversispora epigaea (formerly Glomus versiforme) and its bacterial endosymbionts.</title>
        <authorList>
            <person name="Sun X."/>
            <person name="Fei Z."/>
            <person name="Harrison M."/>
        </authorList>
    </citation>
    <scope>NUCLEOTIDE SEQUENCE [LARGE SCALE GENOMIC DNA]</scope>
    <source>
        <strain evidence="2 3">IT104</strain>
    </source>
</reference>
<name>A0A397GEM1_9GLOM</name>
<dbReference type="Proteomes" id="UP000266861">
    <property type="component" value="Unassembled WGS sequence"/>
</dbReference>
<feature type="compositionally biased region" description="Polar residues" evidence="1">
    <location>
        <begin position="17"/>
        <end position="28"/>
    </location>
</feature>
<keyword evidence="3" id="KW-1185">Reference proteome</keyword>
<organism evidence="2 3">
    <name type="scientific">Diversispora epigaea</name>
    <dbReference type="NCBI Taxonomy" id="1348612"/>
    <lineage>
        <taxon>Eukaryota</taxon>
        <taxon>Fungi</taxon>
        <taxon>Fungi incertae sedis</taxon>
        <taxon>Mucoromycota</taxon>
        <taxon>Glomeromycotina</taxon>
        <taxon>Glomeromycetes</taxon>
        <taxon>Diversisporales</taxon>
        <taxon>Diversisporaceae</taxon>
        <taxon>Diversispora</taxon>
    </lineage>
</organism>
<feature type="region of interest" description="Disordered" evidence="1">
    <location>
        <begin position="141"/>
        <end position="173"/>
    </location>
</feature>
<protein>
    <submittedName>
        <fullName evidence="2">Uncharacterized protein</fullName>
    </submittedName>
</protein>
<feature type="region of interest" description="Disordered" evidence="1">
    <location>
        <begin position="1"/>
        <end position="87"/>
    </location>
</feature>
<dbReference type="AlphaFoldDB" id="A0A397GEM1"/>
<sequence length="657" mass="75230">MSTQSERDTPTVPAYTEASTVDSQNFQENIDHTLTEAEAPPSRPESPENSENFEPEIEEKGSRATTTREPTSRARVAHRPSPHWKDIDKDKYPVIYQKFKITLTIMSTQSERDTPTVPAYTEASTVDSQNFQENIDHTLTEAEAPPSRPESPENSENFEPEIEEKGSRATTTREPTSRAWLNICIKFGMTIIIPKLTRKETYYALIGAFREVCIEIYPDWDTKTLTIASSWDQKKMSYHISTCGMRLKNITACALFTDLVRKKLPVELQNKKDKIVDNIANKSSFSLRMLGTPKIIKETNEHVRPKRAVMPEDGTIFDFMLRPPNDEVPVIDSSLLIVPEPVSTRIYNSHNKATDITEVELELLESLLKEANIEGYELLPPTDKFPDTFPLKHITSSHYPLCEREYGNKDSHDSENTYVNRNKKSYSFYCHRANQNKEPGARNPSLKLVIDESVSDRENSLPISEELDRSRISNPNDHFVWGNLLRMCTSGKKYTCVGVYKAIQATIACVQQDSPTWILKLKHPEDGLYFKMASRLDLAKFEISIIEHGGESVKLISLINRAVTKELILYDEINFLPYPPNVIPPKTEFFNLFLGFLAKLSKEINPEIMKPILWHVKYVICDGNEELNDYVWNWWAFLVQKPAKKTRSILVLKSTLQ</sequence>
<dbReference type="EMBL" id="PQFF01000480">
    <property type="protein sequence ID" value="RHZ47866.1"/>
    <property type="molecule type" value="Genomic_DNA"/>
</dbReference>
<evidence type="ECO:0000313" key="3">
    <source>
        <dbReference type="Proteomes" id="UP000266861"/>
    </source>
</evidence>
<comment type="caution">
    <text evidence="2">The sequence shown here is derived from an EMBL/GenBank/DDBJ whole genome shotgun (WGS) entry which is preliminary data.</text>
</comment>
<evidence type="ECO:0000313" key="2">
    <source>
        <dbReference type="EMBL" id="RHZ47866.1"/>
    </source>
</evidence>
<proteinExistence type="predicted"/>
<dbReference type="OrthoDB" id="2381483at2759"/>
<accession>A0A397GEM1</accession>